<dbReference type="InterPro" id="IPR026444">
    <property type="entry name" value="Secre_tail"/>
</dbReference>
<comment type="caution">
    <text evidence="10">The sequence shown here is derived from an EMBL/GenBank/DDBJ whole genome shotgun (WGS) entry which is preliminary data.</text>
</comment>
<dbReference type="GO" id="GO:0008810">
    <property type="term" value="F:cellulase activity"/>
    <property type="evidence" value="ECO:0007669"/>
    <property type="project" value="UniProtKB-EC"/>
</dbReference>
<dbReference type="AlphaFoldDB" id="A0A098LHU2"/>
<dbReference type="Gene3D" id="2.60.40.10">
    <property type="entry name" value="Immunoglobulins"/>
    <property type="match status" value="1"/>
</dbReference>
<dbReference type="SUPFAM" id="SSF48208">
    <property type="entry name" value="Six-hairpin glycosidases"/>
    <property type="match status" value="1"/>
</dbReference>
<dbReference type="STRING" id="153721.MYP_3786"/>
<evidence type="ECO:0000313" key="11">
    <source>
        <dbReference type="Proteomes" id="UP000030185"/>
    </source>
</evidence>
<feature type="domain" description="Secretion system C-terminal sorting" evidence="8">
    <location>
        <begin position="921"/>
        <end position="989"/>
    </location>
</feature>
<dbReference type="PRINTS" id="PR00735">
    <property type="entry name" value="GLHYDRLASE8"/>
</dbReference>
<evidence type="ECO:0000313" key="10">
    <source>
        <dbReference type="EMBL" id="GAL86556.1"/>
    </source>
</evidence>
<reference evidence="10 11" key="1">
    <citation type="submission" date="2014-09" db="EMBL/GenBank/DDBJ databases">
        <title>Sporocytophaga myxococcoides PG-01 genome sequencing.</title>
        <authorList>
            <person name="Liu L."/>
            <person name="Gao P.J."/>
            <person name="Chen G.J."/>
            <person name="Wang L.S."/>
        </authorList>
    </citation>
    <scope>NUCLEOTIDE SEQUENCE [LARGE SCALE GENOMIC DNA]</scope>
    <source>
        <strain evidence="10 11">PG-01</strain>
    </source>
</reference>
<evidence type="ECO:0000256" key="2">
    <source>
        <dbReference type="ARBA" id="ARBA00009209"/>
    </source>
</evidence>
<protein>
    <recommendedName>
        <fullName evidence="3">cellulase</fullName>
        <ecNumber evidence="3">3.2.1.4</ecNumber>
    </recommendedName>
</protein>
<dbReference type="Proteomes" id="UP000030185">
    <property type="component" value="Unassembled WGS sequence"/>
</dbReference>
<evidence type="ECO:0000256" key="1">
    <source>
        <dbReference type="ARBA" id="ARBA00000966"/>
    </source>
</evidence>
<evidence type="ECO:0000256" key="3">
    <source>
        <dbReference type="ARBA" id="ARBA00012601"/>
    </source>
</evidence>
<organism evidence="10 11">
    <name type="scientific">Sporocytophaga myxococcoides</name>
    <dbReference type="NCBI Taxonomy" id="153721"/>
    <lineage>
        <taxon>Bacteria</taxon>
        <taxon>Pseudomonadati</taxon>
        <taxon>Bacteroidota</taxon>
        <taxon>Cytophagia</taxon>
        <taxon>Cytophagales</taxon>
        <taxon>Cytophagaceae</taxon>
        <taxon>Sporocytophaga</taxon>
    </lineage>
</organism>
<keyword evidence="11" id="KW-1185">Reference proteome</keyword>
<dbReference type="InterPro" id="IPR002037">
    <property type="entry name" value="Glyco_hydro_8"/>
</dbReference>
<evidence type="ECO:0000259" key="9">
    <source>
        <dbReference type="Pfam" id="PF19081"/>
    </source>
</evidence>
<dbReference type="Pfam" id="PF18962">
    <property type="entry name" value="Por_Secre_tail"/>
    <property type="match status" value="1"/>
</dbReference>
<dbReference type="Pfam" id="PF01270">
    <property type="entry name" value="Glyco_hydro_8"/>
    <property type="match status" value="1"/>
</dbReference>
<feature type="domain" description="Ig-like" evidence="9">
    <location>
        <begin position="739"/>
        <end position="819"/>
    </location>
</feature>
<gene>
    <name evidence="10" type="ORF">MYP_3786</name>
</gene>
<dbReference type="InterPro" id="IPR013783">
    <property type="entry name" value="Ig-like_fold"/>
</dbReference>
<dbReference type="InterPro" id="IPR012341">
    <property type="entry name" value="6hp_glycosidase-like_sf"/>
</dbReference>
<keyword evidence="5" id="KW-0136">Cellulose degradation</keyword>
<dbReference type="Pfam" id="PF17957">
    <property type="entry name" value="Big_7"/>
    <property type="match status" value="1"/>
</dbReference>
<dbReference type="InterPro" id="IPR044023">
    <property type="entry name" value="Ig_7"/>
</dbReference>
<evidence type="ECO:0000256" key="5">
    <source>
        <dbReference type="ARBA" id="ARBA00023001"/>
    </source>
</evidence>
<dbReference type="NCBIfam" id="TIGR04183">
    <property type="entry name" value="Por_Secre_tail"/>
    <property type="match status" value="1"/>
</dbReference>
<dbReference type="EC" id="3.2.1.4" evidence="3"/>
<sequence>MILLVCTLLSAKAQINSGNPAKKFNSNSSYPYGIMPDNLPSGGEYGKSQAAADAYNAWKSNFVEACSGKGYRVKFDQTQFTVSEGIAYGMLLSAYAGDKALFDGLWQYYNSYKNGNGVMNWKINGCNNTDQYNGATDAELDAAMALIVAADQWPSGNYKTQAQNLIRIIREKEMHPDSKQVLNGDAWGTGNDCRNPSYMAPAYFREFAKIESNQASFWNSATTTANQFLLTNRNSSTGLVSNWAGSNAQPNGCNGPNEYGFESCRNPWRMANDVLWNGPSVATTGADICVKMTNWLKGQESNLKGPLSTSASSPANGQYKNGTFSTYALAVMGTNAANQSSLNACYHNVVGLGNNEAYFSATLRTVTLFMLTGNWWKPGSNIVSADVIITAPENNKTYDLEESITFSATATISSGTISKVEFYDGATLLNSDNSFPYGFTTSTLTSGTHVITAKVYDANNTVVATSAPVHVTIVGASNIATTGVVDMFETAIEYNELTGGKDCSAPTKSTSAGIFWWQDVNASTPFVATKSRTGDGKLTYTLSQPQNGYDAIGFSFGDYCNGTKTPYTLDLRTNAFFKMNVSAPTTNTTNLEIKFQLRDINGKILSFNKLVVNNGQIRNDWKTGASYRYEIGFNKNHITQVGQTPAHTDDQVGPGSLRPGDNITFEFDFKNAVTASGSVIDLDNSKFDYSKVESVIIIVVNSTDTGDPSYQPKAFTDQKISFTGMSLGNAAAGSDICTPVAPTATAAPALCEGTTAAALKATALTGMDLQWYGTNQTGGIASTTATVPSTATAGATTYYVSQKVGSCESSRTPIAVTVTASPTSSAGPSQTSIVGPTASLSGSGSAVGTWSLVSPSGVNVSFSPSANSANVNVSGLTTIGTYTFRYTVAGTAPCTAVTSDVDVVVASVTSINSILNSMVEIYPNPATDNLVIDITKVDGSKSVKLVDMLGRVVFEAANENTLNVEMSNLNKGMYFVHIQSESGNLIKSVVKQ</sequence>
<evidence type="ECO:0000256" key="4">
    <source>
        <dbReference type="ARBA" id="ARBA00022801"/>
    </source>
</evidence>
<dbReference type="InterPro" id="IPR008928">
    <property type="entry name" value="6-hairpin_glycosidase_sf"/>
</dbReference>
<evidence type="ECO:0000259" key="8">
    <source>
        <dbReference type="Pfam" id="PF18962"/>
    </source>
</evidence>
<dbReference type="EMBL" id="BBLT01000008">
    <property type="protein sequence ID" value="GAL86556.1"/>
    <property type="molecule type" value="Genomic_DNA"/>
</dbReference>
<dbReference type="eggNOG" id="COG2730">
    <property type="taxonomic scope" value="Bacteria"/>
</dbReference>
<dbReference type="Gene3D" id="1.50.10.10">
    <property type="match status" value="1"/>
</dbReference>
<keyword evidence="6" id="KW-0326">Glycosidase</keyword>
<dbReference type="eggNOG" id="COG3405">
    <property type="taxonomic scope" value="Bacteria"/>
</dbReference>
<keyword evidence="4" id="KW-0378">Hydrolase</keyword>
<name>A0A098LHU2_9BACT</name>
<keyword evidence="7" id="KW-0624">Polysaccharide degradation</keyword>
<dbReference type="GO" id="GO:0030245">
    <property type="term" value="P:cellulose catabolic process"/>
    <property type="evidence" value="ECO:0007669"/>
    <property type="project" value="UniProtKB-KW"/>
</dbReference>
<keyword evidence="7" id="KW-0119">Carbohydrate metabolism</keyword>
<comment type="similarity">
    <text evidence="2">Belongs to the glycosyl hydrolase 8 (cellulase D) family.</text>
</comment>
<evidence type="ECO:0000256" key="6">
    <source>
        <dbReference type="ARBA" id="ARBA00023295"/>
    </source>
</evidence>
<accession>A0A098LHU2</accession>
<evidence type="ECO:0000256" key="7">
    <source>
        <dbReference type="ARBA" id="ARBA00023326"/>
    </source>
</evidence>
<dbReference type="Pfam" id="PF19081">
    <property type="entry name" value="Ig_7"/>
    <property type="match status" value="1"/>
</dbReference>
<proteinExistence type="inferred from homology"/>
<comment type="catalytic activity">
    <reaction evidence="1">
        <text>Endohydrolysis of (1-&gt;4)-beta-D-glucosidic linkages in cellulose, lichenin and cereal beta-D-glucans.</text>
        <dbReference type="EC" id="3.2.1.4"/>
    </reaction>
</comment>